<dbReference type="AlphaFoldDB" id="A0A2U3KTW7"/>
<gene>
    <name evidence="1" type="ORF">SBF1_2720004</name>
</gene>
<evidence type="ECO:0000313" key="2">
    <source>
        <dbReference type="Proteomes" id="UP000238916"/>
    </source>
</evidence>
<dbReference type="Proteomes" id="UP000238916">
    <property type="component" value="Unassembled WGS sequence"/>
</dbReference>
<evidence type="ECO:0000313" key="1">
    <source>
        <dbReference type="EMBL" id="SPF43091.1"/>
    </source>
</evidence>
<dbReference type="EMBL" id="OMOF01000193">
    <property type="protein sequence ID" value="SPF43091.1"/>
    <property type="molecule type" value="Genomic_DNA"/>
</dbReference>
<sequence length="50" mass="5650">MQGRLFKNQEALHFLSDYICILLLKITSDCEVLGLISGLNLLPGLWRTCV</sequence>
<protein>
    <submittedName>
        <fullName evidence="1">Uncharacterized protein</fullName>
    </submittedName>
</protein>
<name>A0A2U3KTW7_9FIRM</name>
<organism evidence="1 2">
    <name type="scientific">Candidatus Desulfosporosinus infrequens</name>
    <dbReference type="NCBI Taxonomy" id="2043169"/>
    <lineage>
        <taxon>Bacteria</taxon>
        <taxon>Bacillati</taxon>
        <taxon>Bacillota</taxon>
        <taxon>Clostridia</taxon>
        <taxon>Eubacteriales</taxon>
        <taxon>Desulfitobacteriaceae</taxon>
        <taxon>Desulfosporosinus</taxon>
    </lineage>
</organism>
<reference evidence="2" key="1">
    <citation type="submission" date="2018-02" db="EMBL/GenBank/DDBJ databases">
        <authorList>
            <person name="Hausmann B."/>
        </authorList>
    </citation>
    <scope>NUCLEOTIDE SEQUENCE [LARGE SCALE GENOMIC DNA]</scope>
    <source>
        <strain evidence="2">Peat soil MAG SbF1</strain>
    </source>
</reference>
<accession>A0A2U3KTW7</accession>
<proteinExistence type="predicted"/>